<accession>A0A8S1JRR2</accession>
<sequence length="324" mass="37779">MNKENEVFNLADPICKAHQNKKAKYKIVGVPFAKPKFNLTDLVCSKCAIALVSQGYKVDDIESDQTQVRQEQIQQFLETISQTFLTIDQSEQSLLEKKEDLVRFCEKQKDKVREHYHIMTTILDHKLKEQIDYLNEMQSKALTMFEQKQQEIKESHNELLQMYSDIEVNLDNIILQIELLPYKQIMGQYNKRVQDIQQSLGKMETQNVYLGRVYKKATDQKILGGLFEDSELEIKIVQTSLLKTEQQQGQSVSRLMSPQSTQVTTPTNQTPDKQRSNSQPSKFLEILNKVNENQLKTNNFYTQLLRRDSSFDLSEKYCSPSFKK</sequence>
<evidence type="ECO:0000313" key="2">
    <source>
        <dbReference type="EMBL" id="CAD8045293.1"/>
    </source>
</evidence>
<reference evidence="2" key="1">
    <citation type="submission" date="2021-01" db="EMBL/GenBank/DDBJ databases">
        <authorList>
            <consortium name="Genoscope - CEA"/>
            <person name="William W."/>
        </authorList>
    </citation>
    <scope>NUCLEOTIDE SEQUENCE</scope>
</reference>
<comment type="caution">
    <text evidence="2">The sequence shown here is derived from an EMBL/GenBank/DDBJ whole genome shotgun (WGS) entry which is preliminary data.</text>
</comment>
<feature type="region of interest" description="Disordered" evidence="1">
    <location>
        <begin position="248"/>
        <end position="280"/>
    </location>
</feature>
<evidence type="ECO:0000313" key="3">
    <source>
        <dbReference type="Proteomes" id="UP000688137"/>
    </source>
</evidence>
<evidence type="ECO:0000256" key="1">
    <source>
        <dbReference type="SAM" id="MobiDB-lite"/>
    </source>
</evidence>
<gene>
    <name evidence="2" type="ORF">PPRIM_AZ9-3.1.T0090320</name>
</gene>
<dbReference type="Proteomes" id="UP000688137">
    <property type="component" value="Unassembled WGS sequence"/>
</dbReference>
<dbReference type="OMA" id="NLADPIC"/>
<protein>
    <submittedName>
        <fullName evidence="2">Uncharacterized protein</fullName>
    </submittedName>
</protein>
<proteinExistence type="predicted"/>
<organism evidence="2 3">
    <name type="scientific">Paramecium primaurelia</name>
    <dbReference type="NCBI Taxonomy" id="5886"/>
    <lineage>
        <taxon>Eukaryota</taxon>
        <taxon>Sar</taxon>
        <taxon>Alveolata</taxon>
        <taxon>Ciliophora</taxon>
        <taxon>Intramacronucleata</taxon>
        <taxon>Oligohymenophorea</taxon>
        <taxon>Peniculida</taxon>
        <taxon>Parameciidae</taxon>
        <taxon>Paramecium</taxon>
    </lineage>
</organism>
<keyword evidence="3" id="KW-1185">Reference proteome</keyword>
<name>A0A8S1JRR2_PARPR</name>
<dbReference type="EMBL" id="CAJJDM010000006">
    <property type="protein sequence ID" value="CAD8045293.1"/>
    <property type="molecule type" value="Genomic_DNA"/>
</dbReference>
<dbReference type="AlphaFoldDB" id="A0A8S1JRR2"/>